<evidence type="ECO:0000313" key="1">
    <source>
        <dbReference type="EMBL" id="AHG90516.1"/>
    </source>
</evidence>
<proteinExistence type="predicted"/>
<dbReference type="InterPro" id="IPR029062">
    <property type="entry name" value="Class_I_gatase-like"/>
</dbReference>
<dbReference type="eggNOG" id="ENOG502Z7SQ">
    <property type="taxonomic scope" value="Bacteria"/>
</dbReference>
<dbReference type="RefSeq" id="WP_201773020.1">
    <property type="nucleotide sequence ID" value="NZ_CP007128.1"/>
</dbReference>
<name>W0RIA6_9BACT</name>
<dbReference type="EMBL" id="CP007128">
    <property type="protein sequence ID" value="AHG90516.1"/>
    <property type="molecule type" value="Genomic_DNA"/>
</dbReference>
<evidence type="ECO:0008006" key="3">
    <source>
        <dbReference type="Google" id="ProtNLM"/>
    </source>
</evidence>
<organism evidence="1 2">
    <name type="scientific">Gemmatirosa kalamazoonensis</name>
    <dbReference type="NCBI Taxonomy" id="861299"/>
    <lineage>
        <taxon>Bacteria</taxon>
        <taxon>Pseudomonadati</taxon>
        <taxon>Gemmatimonadota</taxon>
        <taxon>Gemmatimonadia</taxon>
        <taxon>Gemmatimonadales</taxon>
        <taxon>Gemmatimonadaceae</taxon>
        <taxon>Gemmatirosa</taxon>
    </lineage>
</organism>
<keyword evidence="2" id="KW-1185">Reference proteome</keyword>
<dbReference type="InParanoid" id="W0RIA6"/>
<dbReference type="AlphaFoldDB" id="W0RIA6"/>
<dbReference type="STRING" id="861299.J421_2979"/>
<accession>W0RIA6</accession>
<dbReference type="Proteomes" id="UP000019151">
    <property type="component" value="Chromosome"/>
</dbReference>
<sequence>MSERGAWRWARGAGLVLGAIVLLAARIAGAQMLLVPMDDEQRNHLKAYGLVYNALKDGQKAEWLLNYRGGAFFLPDLPELRRRAALVGVSVEQEDAGSVDAIRREIASGNMDAVPLEKAPKVAIYTPPNSPPWDDAVTLALTYAGIEFAKIWDDQVLDGELSKYDWVHLFHEDFTGQQNKLYLGYRDAPWFIEQRQRALATAQKYNIPGGVPGVKKAVAERIRQYVENGGFLFAMCGATESLDLAIAGKDVDFAGPQVDGSPPDPDADRKFNWSRSFAFKDAHVEGPFVNALSDIDGHQVNVPGRRQPLGTFALFAFAAKFDPVATMLVQDHRNVINDFYGVTTSFTKATLKPGVTVLASEEGAPWVKYIHGDYGKGSWTFLGGHDPEDPQHAIGNAPTDLALHPTSPGYRLILNNVLFPAAKKKPLKT</sequence>
<dbReference type="PATRIC" id="fig|861299.3.peg.3031"/>
<gene>
    <name evidence="1" type="ORF">J421_2979</name>
</gene>
<reference evidence="1 2" key="1">
    <citation type="journal article" date="2014" name="Genome Announc.">
        <title>Genome Sequence and Methylome of Soil Bacterium Gemmatirosa kalamazoonensis KBS708T, a Member of the Rarely Cultivated Gemmatimonadetes Phylum.</title>
        <authorList>
            <person name="Debruyn J.M."/>
            <person name="Radosevich M."/>
            <person name="Wommack K.E."/>
            <person name="Polson S.W."/>
            <person name="Hauser L.J."/>
            <person name="Fawaz M.N."/>
            <person name="Korlach J."/>
            <person name="Tsai Y.C."/>
        </authorList>
    </citation>
    <scope>NUCLEOTIDE SEQUENCE [LARGE SCALE GENOMIC DNA]</scope>
    <source>
        <strain evidence="1 2">KBS708</strain>
    </source>
</reference>
<protein>
    <recommendedName>
        <fullName evidence="3">Asparagine synthetase B</fullName>
    </recommendedName>
</protein>
<dbReference type="SUPFAM" id="SSF52317">
    <property type="entry name" value="Class I glutamine amidotransferase-like"/>
    <property type="match status" value="1"/>
</dbReference>
<dbReference type="KEGG" id="gba:J421_2979"/>
<dbReference type="HOGENOM" id="CLU_657003_0_0_0"/>
<evidence type="ECO:0000313" key="2">
    <source>
        <dbReference type="Proteomes" id="UP000019151"/>
    </source>
</evidence>